<reference evidence="2 3" key="1">
    <citation type="journal article" date="2022" name="G3 (Bethesda)">
        <title>Enemy or ally: a genomic approach to elucidate the lifestyle of Phyllosticta citrichinaensis.</title>
        <authorList>
            <person name="Buijs V.A."/>
            <person name="Groenewald J.Z."/>
            <person name="Haridas S."/>
            <person name="LaButti K.M."/>
            <person name="Lipzen A."/>
            <person name="Martin F.M."/>
            <person name="Barry K."/>
            <person name="Grigoriev I.V."/>
            <person name="Crous P.W."/>
            <person name="Seidl M.F."/>
        </authorList>
    </citation>
    <scope>NUCLEOTIDE SEQUENCE [LARGE SCALE GENOMIC DNA]</scope>
    <source>
        <strain evidence="2 3">CBS 129764</strain>
    </source>
</reference>
<sequence>MAPGTRSVRDYNAPRARGTAINEVHRPLPRFNGIGPACGVHTTPTLAESNIDAPLVPSTSQYGATTRSACIRHFPLSTPCRTLPIAILPPATLPTSPSARRTTNDDLTTSLTRLVPFATRRPWTIQMTTRRPTPPDATLSTATVYARMCTSSRLAAGLSAIQFEGKATHHKEDYATVFKVQAKQPRAAPSKETEDLVFAFAQANLMRSSLLLPDAAFPNTLEPDEHGHCIAMLQDSQAALEDLAERVKVAEQDKSILIGKIKSLIEDVSRLSANATFSAKQTFQHQIHQLVMAQDILGSSSRIATTSRACTFSSATTGNSSTSFSSMAEQSEPDGFGTMYTY</sequence>
<comment type="caution">
    <text evidence="2">The sequence shown here is derived from an EMBL/GenBank/DDBJ whole genome shotgun (WGS) entry which is preliminary data.</text>
</comment>
<dbReference type="Proteomes" id="UP001456524">
    <property type="component" value="Unassembled WGS sequence"/>
</dbReference>
<evidence type="ECO:0000313" key="2">
    <source>
        <dbReference type="EMBL" id="KAK8177453.1"/>
    </source>
</evidence>
<gene>
    <name evidence="2" type="ORF">IWX90DRAFT_410891</name>
</gene>
<proteinExistence type="predicted"/>
<organism evidence="2 3">
    <name type="scientific">Phyllosticta citrichinensis</name>
    <dbReference type="NCBI Taxonomy" id="1130410"/>
    <lineage>
        <taxon>Eukaryota</taxon>
        <taxon>Fungi</taxon>
        <taxon>Dikarya</taxon>
        <taxon>Ascomycota</taxon>
        <taxon>Pezizomycotina</taxon>
        <taxon>Dothideomycetes</taxon>
        <taxon>Dothideomycetes incertae sedis</taxon>
        <taxon>Botryosphaeriales</taxon>
        <taxon>Phyllostictaceae</taxon>
        <taxon>Phyllosticta</taxon>
    </lineage>
</organism>
<feature type="compositionally biased region" description="Polar residues" evidence="1">
    <location>
        <begin position="313"/>
        <end position="329"/>
    </location>
</feature>
<keyword evidence="3" id="KW-1185">Reference proteome</keyword>
<feature type="region of interest" description="Disordered" evidence="1">
    <location>
        <begin position="313"/>
        <end position="342"/>
    </location>
</feature>
<protein>
    <submittedName>
        <fullName evidence="2">Uncharacterized protein</fullName>
    </submittedName>
</protein>
<dbReference type="EMBL" id="JBBWUH010000001">
    <property type="protein sequence ID" value="KAK8177453.1"/>
    <property type="molecule type" value="Genomic_DNA"/>
</dbReference>
<evidence type="ECO:0000313" key="3">
    <source>
        <dbReference type="Proteomes" id="UP001456524"/>
    </source>
</evidence>
<name>A0ABR1Y6B2_9PEZI</name>
<evidence type="ECO:0000256" key="1">
    <source>
        <dbReference type="SAM" id="MobiDB-lite"/>
    </source>
</evidence>
<accession>A0ABR1Y6B2</accession>